<protein>
    <submittedName>
        <fullName evidence="3">T9SS type A sorting domain-containing protein</fullName>
    </submittedName>
</protein>
<dbReference type="NCBIfam" id="TIGR04183">
    <property type="entry name" value="Por_Secre_tail"/>
    <property type="match status" value="1"/>
</dbReference>
<proteinExistence type="predicted"/>
<organism evidence="3 4">
    <name type="scientific">Neolewinella lacunae</name>
    <dbReference type="NCBI Taxonomy" id="1517758"/>
    <lineage>
        <taxon>Bacteria</taxon>
        <taxon>Pseudomonadati</taxon>
        <taxon>Bacteroidota</taxon>
        <taxon>Saprospiria</taxon>
        <taxon>Saprospirales</taxon>
        <taxon>Lewinellaceae</taxon>
        <taxon>Neolewinella</taxon>
    </lineage>
</organism>
<dbReference type="EMBL" id="JACSIT010000100">
    <property type="protein sequence ID" value="MBC6994691.1"/>
    <property type="molecule type" value="Genomic_DNA"/>
</dbReference>
<reference evidence="3" key="1">
    <citation type="submission" date="2020-08" db="EMBL/GenBank/DDBJ databases">
        <title>Lewinella bacteria from marine environments.</title>
        <authorList>
            <person name="Zhong Y."/>
        </authorList>
    </citation>
    <scope>NUCLEOTIDE SEQUENCE</scope>
    <source>
        <strain evidence="3">KCTC 42187</strain>
    </source>
</reference>
<accession>A0A923T8M2</accession>
<feature type="domain" description="Secretion system C-terminal sorting" evidence="2">
    <location>
        <begin position="256"/>
        <end position="324"/>
    </location>
</feature>
<evidence type="ECO:0000256" key="1">
    <source>
        <dbReference type="SAM" id="SignalP"/>
    </source>
</evidence>
<dbReference type="AlphaFoldDB" id="A0A923T8M2"/>
<gene>
    <name evidence="3" type="ORF">H9S92_10985</name>
</gene>
<dbReference type="Proteomes" id="UP000650081">
    <property type="component" value="Unassembled WGS sequence"/>
</dbReference>
<keyword evidence="1" id="KW-0732">Signal</keyword>
<name>A0A923T8M2_9BACT</name>
<dbReference type="RefSeq" id="WP_187466756.1">
    <property type="nucleotide sequence ID" value="NZ_JACSIT010000100.1"/>
</dbReference>
<evidence type="ECO:0000313" key="3">
    <source>
        <dbReference type="EMBL" id="MBC6994691.1"/>
    </source>
</evidence>
<keyword evidence="4" id="KW-1185">Reference proteome</keyword>
<feature type="signal peptide" evidence="1">
    <location>
        <begin position="1"/>
        <end position="24"/>
    </location>
</feature>
<evidence type="ECO:0000313" key="4">
    <source>
        <dbReference type="Proteomes" id="UP000650081"/>
    </source>
</evidence>
<evidence type="ECO:0000259" key="2">
    <source>
        <dbReference type="Pfam" id="PF18962"/>
    </source>
</evidence>
<dbReference type="InterPro" id="IPR026444">
    <property type="entry name" value="Secre_tail"/>
</dbReference>
<feature type="chain" id="PRO_5037387508" evidence="1">
    <location>
        <begin position="25"/>
        <end position="328"/>
    </location>
</feature>
<sequence length="328" mass="36842">MPSYRTIISGLCLVMGFLSANLRAQDSIVVTLPFYFEDAQGNRDTVTIIISDHKSDSINAALRSSNILGEPYDSVLEVRASEYDQFIFGDPARYEYKRQVIRRVYLSGDPDECINYLFSEVIAFAINVKYPPLKVYWNQDAFARDGFSNCTHTSWIINSFIAETVYPWWTVENREGGIYWKCLALDSSIVYQSFDAMPGSNSHRAFSFTLQPVEGSSNPLDTIEVLSIYLSPPLFMPCSDLISSTSVTPPSVQPSVFPNPVSGLLHWPDGANASPVQVATVYAMNGQRLLMQQRVDSSLDVSQLPPGAYVLRLDYQNGRFSAHKFFKR</sequence>
<comment type="caution">
    <text evidence="3">The sequence shown here is derived from an EMBL/GenBank/DDBJ whole genome shotgun (WGS) entry which is preliminary data.</text>
</comment>
<dbReference type="Pfam" id="PF18962">
    <property type="entry name" value="Por_Secre_tail"/>
    <property type="match status" value="1"/>
</dbReference>